<evidence type="ECO:0000256" key="1">
    <source>
        <dbReference type="SAM" id="Phobius"/>
    </source>
</evidence>
<gene>
    <name evidence="4" type="ORF">CJN711_LOCUS17600</name>
    <name evidence="5" type="ORF">KQP761_LOCUS19365</name>
    <name evidence="7" type="ORF">MBJ925_LOCUS36992</name>
    <name evidence="9" type="ORF">OVN521_LOCUS15207</name>
    <name evidence="8" type="ORF">SMN809_LOCUS9643</name>
    <name evidence="6" type="ORF">WKI299_LOCUS32369</name>
</gene>
<keyword evidence="11" id="KW-1185">Reference proteome</keyword>
<organism evidence="7 10">
    <name type="scientific">Rotaria magnacalcarata</name>
    <dbReference type="NCBI Taxonomy" id="392030"/>
    <lineage>
        <taxon>Eukaryota</taxon>
        <taxon>Metazoa</taxon>
        <taxon>Spiralia</taxon>
        <taxon>Gnathifera</taxon>
        <taxon>Rotifera</taxon>
        <taxon>Eurotatoria</taxon>
        <taxon>Bdelloidea</taxon>
        <taxon>Philodinida</taxon>
        <taxon>Philodinidae</taxon>
        <taxon>Rotaria</taxon>
    </lineage>
</organism>
<evidence type="ECO:0000313" key="11">
    <source>
        <dbReference type="Proteomes" id="UP000663866"/>
    </source>
</evidence>
<dbReference type="EMBL" id="CAJNOW010009893">
    <property type="protein sequence ID" value="CAF1572949.1"/>
    <property type="molecule type" value="Genomic_DNA"/>
</dbReference>
<dbReference type="PANTHER" id="PTHR46880:SF5">
    <property type="entry name" value="DUF4371 DOMAIN-CONTAINING PROTEIN"/>
    <property type="match status" value="1"/>
</dbReference>
<evidence type="ECO:0000256" key="2">
    <source>
        <dbReference type="SAM" id="SignalP"/>
    </source>
</evidence>
<feature type="chain" id="PRO_5035610898" description="HAT C-terminal dimerisation domain-containing protein" evidence="2">
    <location>
        <begin position="21"/>
        <end position="218"/>
    </location>
</feature>
<feature type="domain" description="HAT C-terminal dimerisation" evidence="3">
    <location>
        <begin position="2"/>
        <end position="50"/>
    </location>
</feature>
<feature type="signal peptide" evidence="2">
    <location>
        <begin position="1"/>
        <end position="20"/>
    </location>
</feature>
<evidence type="ECO:0000313" key="5">
    <source>
        <dbReference type="EMBL" id="CAF1572949.1"/>
    </source>
</evidence>
<evidence type="ECO:0000313" key="10">
    <source>
        <dbReference type="Proteomes" id="UP000663824"/>
    </source>
</evidence>
<evidence type="ECO:0000259" key="3">
    <source>
        <dbReference type="Pfam" id="PF05699"/>
    </source>
</evidence>
<dbReference type="Proteomes" id="UP000663834">
    <property type="component" value="Unassembled WGS sequence"/>
</dbReference>
<feature type="transmembrane region" description="Helical" evidence="1">
    <location>
        <begin position="110"/>
        <end position="129"/>
    </location>
</feature>
<dbReference type="SUPFAM" id="SSF53098">
    <property type="entry name" value="Ribonuclease H-like"/>
    <property type="match status" value="1"/>
</dbReference>
<protein>
    <recommendedName>
        <fullName evidence="3">HAT C-terminal dimerisation domain-containing protein</fullName>
    </recommendedName>
</protein>
<keyword evidence="1" id="KW-0812">Transmembrane</keyword>
<dbReference type="GO" id="GO:0046983">
    <property type="term" value="F:protein dimerization activity"/>
    <property type="evidence" value="ECO:0007669"/>
    <property type="project" value="InterPro"/>
</dbReference>
<dbReference type="Proteomes" id="UP000663866">
    <property type="component" value="Unassembled WGS sequence"/>
</dbReference>
<sequence length="218" mass="25286">MYRQLSLVVEIFLCAPISTATVERDFSTMNRILTDLRSRLTTEYLEQLMRISIEGPSDLDDDLKDLIIYYWKEEPIDANINLLSAVLQAVSFDIVIQKCGHLGRFQLTHYFLMNLISMSAAVVGFYYVFAAANIDHRCRLPDNVWPNDNQYHPINKTHELLINRYIPKTNDGRKWEQCVRYLHGTTNDTFTNCPNGWAYDRSVFGYTFTEEANFVCGS</sequence>
<dbReference type="EMBL" id="CAJNRF010014941">
    <property type="protein sequence ID" value="CAF2162888.1"/>
    <property type="molecule type" value="Genomic_DNA"/>
</dbReference>
<dbReference type="EMBL" id="CAJOBI010003158">
    <property type="protein sequence ID" value="CAF3958287.1"/>
    <property type="molecule type" value="Genomic_DNA"/>
</dbReference>
<keyword evidence="1" id="KW-0472">Membrane</keyword>
<dbReference type="InterPro" id="IPR008906">
    <property type="entry name" value="HATC_C_dom"/>
</dbReference>
<accession>A0A816ZUI6</accession>
<evidence type="ECO:0000313" key="7">
    <source>
        <dbReference type="EMBL" id="CAF2233075.1"/>
    </source>
</evidence>
<evidence type="ECO:0000313" key="4">
    <source>
        <dbReference type="EMBL" id="CAF1314424.1"/>
    </source>
</evidence>
<dbReference type="Pfam" id="PF05699">
    <property type="entry name" value="Dimer_Tnp_hAT"/>
    <property type="match status" value="1"/>
</dbReference>
<dbReference type="OrthoDB" id="9996920at2759"/>
<keyword evidence="2" id="KW-0732">Signal</keyword>
<dbReference type="EMBL" id="CAJOBG010002393">
    <property type="protein sequence ID" value="CAF4003802.1"/>
    <property type="molecule type" value="Genomic_DNA"/>
</dbReference>
<dbReference type="EMBL" id="CAJNOV010008211">
    <property type="protein sequence ID" value="CAF1314424.1"/>
    <property type="molecule type" value="Genomic_DNA"/>
</dbReference>
<comment type="caution">
    <text evidence="7">The sequence shown here is derived from an EMBL/GenBank/DDBJ whole genome shotgun (WGS) entry which is preliminary data.</text>
</comment>
<dbReference type="Proteomes" id="UP000663856">
    <property type="component" value="Unassembled WGS sequence"/>
</dbReference>
<keyword evidence="1" id="KW-1133">Transmembrane helix</keyword>
<evidence type="ECO:0000313" key="6">
    <source>
        <dbReference type="EMBL" id="CAF2162888.1"/>
    </source>
</evidence>
<dbReference type="Proteomes" id="UP000663855">
    <property type="component" value="Unassembled WGS sequence"/>
</dbReference>
<dbReference type="Proteomes" id="UP000663824">
    <property type="component" value="Unassembled WGS sequence"/>
</dbReference>
<dbReference type="EMBL" id="CAJNRE010020424">
    <property type="protein sequence ID" value="CAF2233075.1"/>
    <property type="molecule type" value="Genomic_DNA"/>
</dbReference>
<evidence type="ECO:0000313" key="8">
    <source>
        <dbReference type="EMBL" id="CAF3958287.1"/>
    </source>
</evidence>
<dbReference type="PANTHER" id="PTHR46880">
    <property type="entry name" value="RAS-ASSOCIATING DOMAIN-CONTAINING PROTEIN"/>
    <property type="match status" value="1"/>
</dbReference>
<dbReference type="InterPro" id="IPR012337">
    <property type="entry name" value="RNaseH-like_sf"/>
</dbReference>
<dbReference type="AlphaFoldDB" id="A0A816ZUI6"/>
<reference evidence="7" key="1">
    <citation type="submission" date="2021-02" db="EMBL/GenBank/DDBJ databases">
        <authorList>
            <person name="Nowell W R."/>
        </authorList>
    </citation>
    <scope>NUCLEOTIDE SEQUENCE</scope>
</reference>
<evidence type="ECO:0000313" key="9">
    <source>
        <dbReference type="EMBL" id="CAF4003802.1"/>
    </source>
</evidence>
<dbReference type="Proteomes" id="UP000676336">
    <property type="component" value="Unassembled WGS sequence"/>
</dbReference>
<proteinExistence type="predicted"/>
<name>A0A816ZUI6_9BILA</name>